<accession>A0ABR0CM07</accession>
<dbReference type="Proteomes" id="UP001291926">
    <property type="component" value="Unassembled WGS sequence"/>
</dbReference>
<reference evidence="8 9" key="1">
    <citation type="journal article" date="2023" name="bioRxiv">
        <title>Genome report: Whole genome sequence and annotation of Penstemon davidsonii.</title>
        <authorList>
            <person name="Ostevik K.L."/>
            <person name="Alabady M."/>
            <person name="Zhang M."/>
            <person name="Rausher M.D."/>
        </authorList>
    </citation>
    <scope>NUCLEOTIDE SEQUENCE [LARGE SCALE GENOMIC DNA]</scope>
    <source>
        <strain evidence="8">DNT005</strain>
        <tissue evidence="8">Whole leaf</tissue>
    </source>
</reference>
<dbReference type="EMBL" id="JAYDYQ010002688">
    <property type="protein sequence ID" value="KAK4477536.1"/>
    <property type="molecule type" value="Genomic_DNA"/>
</dbReference>
<protein>
    <submittedName>
        <fullName evidence="8">Uncharacterized protein</fullName>
    </submittedName>
</protein>
<evidence type="ECO:0000313" key="8">
    <source>
        <dbReference type="EMBL" id="KAK4477536.1"/>
    </source>
</evidence>
<dbReference type="Gene3D" id="3.40.50.1110">
    <property type="entry name" value="SGNH hydrolase"/>
    <property type="match status" value="2"/>
</dbReference>
<keyword evidence="4" id="KW-0732">Signal</keyword>
<organism evidence="8 9">
    <name type="scientific">Penstemon davidsonii</name>
    <dbReference type="NCBI Taxonomy" id="160366"/>
    <lineage>
        <taxon>Eukaryota</taxon>
        <taxon>Viridiplantae</taxon>
        <taxon>Streptophyta</taxon>
        <taxon>Embryophyta</taxon>
        <taxon>Tracheophyta</taxon>
        <taxon>Spermatophyta</taxon>
        <taxon>Magnoliopsida</taxon>
        <taxon>eudicotyledons</taxon>
        <taxon>Gunneridae</taxon>
        <taxon>Pentapetalae</taxon>
        <taxon>asterids</taxon>
        <taxon>lamiids</taxon>
        <taxon>Lamiales</taxon>
        <taxon>Plantaginaceae</taxon>
        <taxon>Cheloneae</taxon>
        <taxon>Penstemon</taxon>
    </lineage>
</organism>
<dbReference type="PANTHER" id="PTHR45650:SF14">
    <property type="entry name" value="GDSL ESTERASE_LIPASE 7-LIKE"/>
    <property type="match status" value="1"/>
</dbReference>
<keyword evidence="6" id="KW-0442">Lipid degradation</keyword>
<dbReference type="Pfam" id="PF00657">
    <property type="entry name" value="Lipase_GDSL"/>
    <property type="match status" value="2"/>
</dbReference>
<name>A0ABR0CM07_9LAMI</name>
<dbReference type="InterPro" id="IPR051238">
    <property type="entry name" value="GDSL_esterase/lipase"/>
</dbReference>
<sequence>MINGAIHLHAHAVTGNNNLLPTLAKANYSPYGMNFDKGPTGRFTNGRTVVDFIAEFLGLPYSPPYLSILRALLRSDQLTGLNFASGACGILPDTGNDSGKCLNFAEQINLFERTVKMDLPRHYQNSNDLSNYLSRSIYVITVGSNDINDYFKPQHNDLRSRYTPQSYAQLLINQLSIQLQRLYQLGARKVVMFEIGPLGCIPSITRTLKHIGRCHSDVNNLVVLFNNLLAPMLQNLTSTLEGSSFILGHVHGLGLDAVMNPSNYGPTGRFTNGRTVVDFIAEFLGLPYSPPYLSILRAVLRSDQLTGLNFASGICGILPETGNYLGKCLNFAEQINLFERTVKTDLPRHYQNSNELSNYLSRSIYVISIGSNDYINNYLEPQRYDSSKHYTPQSYAQLLINQLSIQLQRLYQLGARKVVMFEIGPIGCIPSITRTMKHIGRCHSEVNNLAVVFNNLLAPMLQNLTSTLEGSAFILGHAHWLGFDAVMNPSNYGLTDSSNPCCVTWLNGTSACIPELGPLACHDPDKHYFWDGYHLTETVYRTIASLCFNGTSVCLPKNIQDLVLQK</sequence>
<keyword evidence="5" id="KW-0378">Hydrolase</keyword>
<evidence type="ECO:0000256" key="3">
    <source>
        <dbReference type="ARBA" id="ARBA00022525"/>
    </source>
</evidence>
<dbReference type="InterPro" id="IPR035669">
    <property type="entry name" value="SGNH_plant_lipase-like"/>
</dbReference>
<gene>
    <name evidence="8" type="ORF">RD792_016765</name>
</gene>
<dbReference type="InterPro" id="IPR036514">
    <property type="entry name" value="SGNH_hydro_sf"/>
</dbReference>
<dbReference type="PANTHER" id="PTHR45650">
    <property type="entry name" value="GDSL-LIKE LIPASE/ACYLHYDROLASE-RELATED"/>
    <property type="match status" value="1"/>
</dbReference>
<comment type="subcellular location">
    <subcellularLocation>
        <location evidence="1">Secreted</location>
    </subcellularLocation>
</comment>
<comment type="similarity">
    <text evidence="2">Belongs to the 'GDSL' lipolytic enzyme family.</text>
</comment>
<keyword evidence="9" id="KW-1185">Reference proteome</keyword>
<evidence type="ECO:0000256" key="7">
    <source>
        <dbReference type="ARBA" id="ARBA00023098"/>
    </source>
</evidence>
<evidence type="ECO:0000256" key="4">
    <source>
        <dbReference type="ARBA" id="ARBA00022729"/>
    </source>
</evidence>
<evidence type="ECO:0000256" key="6">
    <source>
        <dbReference type="ARBA" id="ARBA00022963"/>
    </source>
</evidence>
<evidence type="ECO:0000256" key="5">
    <source>
        <dbReference type="ARBA" id="ARBA00022801"/>
    </source>
</evidence>
<dbReference type="InterPro" id="IPR001087">
    <property type="entry name" value="GDSL"/>
</dbReference>
<dbReference type="SUPFAM" id="SSF52266">
    <property type="entry name" value="SGNH hydrolase"/>
    <property type="match status" value="1"/>
</dbReference>
<keyword evidence="7" id="KW-0443">Lipid metabolism</keyword>
<proteinExistence type="inferred from homology"/>
<keyword evidence="3" id="KW-0964">Secreted</keyword>
<dbReference type="CDD" id="cd01837">
    <property type="entry name" value="SGNH_plant_lipase_like"/>
    <property type="match status" value="1"/>
</dbReference>
<evidence type="ECO:0000256" key="1">
    <source>
        <dbReference type="ARBA" id="ARBA00004613"/>
    </source>
</evidence>
<evidence type="ECO:0000256" key="2">
    <source>
        <dbReference type="ARBA" id="ARBA00008668"/>
    </source>
</evidence>
<comment type="caution">
    <text evidence="8">The sequence shown here is derived from an EMBL/GenBank/DDBJ whole genome shotgun (WGS) entry which is preliminary data.</text>
</comment>
<evidence type="ECO:0000313" key="9">
    <source>
        <dbReference type="Proteomes" id="UP001291926"/>
    </source>
</evidence>